<dbReference type="InterPro" id="IPR009057">
    <property type="entry name" value="Homeodomain-like_sf"/>
</dbReference>
<dbReference type="Pfam" id="PF12833">
    <property type="entry name" value="HTH_18"/>
    <property type="match status" value="1"/>
</dbReference>
<evidence type="ECO:0000256" key="3">
    <source>
        <dbReference type="ARBA" id="ARBA00023163"/>
    </source>
</evidence>
<dbReference type="Gene3D" id="1.10.10.60">
    <property type="entry name" value="Homeodomain-like"/>
    <property type="match status" value="2"/>
</dbReference>
<name>A0AAE3GZD5_9BACT</name>
<gene>
    <name evidence="5" type="ORF">EGI31_04020</name>
</gene>
<dbReference type="SMART" id="SM00342">
    <property type="entry name" value="HTH_ARAC"/>
    <property type="match status" value="1"/>
</dbReference>
<keyword evidence="1" id="KW-0805">Transcription regulation</keyword>
<keyword evidence="3" id="KW-0804">Transcription</keyword>
<dbReference type="InterPro" id="IPR011051">
    <property type="entry name" value="RmlC_Cupin_sf"/>
</dbReference>
<dbReference type="Gene3D" id="2.60.120.10">
    <property type="entry name" value="Jelly Rolls"/>
    <property type="match status" value="1"/>
</dbReference>
<dbReference type="SUPFAM" id="SSF51182">
    <property type="entry name" value="RmlC-like cupins"/>
    <property type="match status" value="1"/>
</dbReference>
<dbReference type="GO" id="GO:0043565">
    <property type="term" value="F:sequence-specific DNA binding"/>
    <property type="evidence" value="ECO:0007669"/>
    <property type="project" value="InterPro"/>
</dbReference>
<dbReference type="InterPro" id="IPR018062">
    <property type="entry name" value="HTH_AraC-typ_CS"/>
</dbReference>
<reference evidence="5 6" key="1">
    <citation type="submission" date="2018-11" db="EMBL/GenBank/DDBJ databases">
        <title>Novel bacteria species description.</title>
        <authorList>
            <person name="Han J.-H."/>
        </authorList>
    </citation>
    <scope>NUCLEOTIDE SEQUENCE [LARGE SCALE GENOMIC DNA]</scope>
    <source>
        <strain evidence="5 6">KCTC23259</strain>
    </source>
</reference>
<evidence type="ECO:0000256" key="2">
    <source>
        <dbReference type="ARBA" id="ARBA00023125"/>
    </source>
</evidence>
<sequence>MKPQLLKISNPADTSFNLIKMDGPNFPTPWHYHPEIEIVLMLESTGKKYVGSSITDFEPGDLCMIGSFLPHYYKSDEAYMKNNPNLRAKSMVVHFNADFIGNQFWETPESYNIKNLLERAKRGLQFSKETSANIHPKFVEMFNLEGMARLLKFLEVLDDMAKSKDIEFLSTDPIQIRNEVDSDRIKKVLEHVSENFKNQIRLDDVAQLANMSESAFSRYFKKRTRKTFSNFLTDIRIEYACKMLQNDKLSISQIAFDSGFYNLSNFNRQFKAIKKITPLAYRMNYLD</sequence>
<dbReference type="PANTHER" id="PTHR43280">
    <property type="entry name" value="ARAC-FAMILY TRANSCRIPTIONAL REGULATOR"/>
    <property type="match status" value="1"/>
</dbReference>
<keyword evidence="2" id="KW-0238">DNA-binding</keyword>
<protein>
    <submittedName>
        <fullName evidence="5">AraC family transcriptional regulator</fullName>
    </submittedName>
</protein>
<comment type="caution">
    <text evidence="5">The sequence shown here is derived from an EMBL/GenBank/DDBJ whole genome shotgun (WGS) entry which is preliminary data.</text>
</comment>
<accession>A0AAE3GZD5</accession>
<feature type="domain" description="HTH araC/xylS-type" evidence="4">
    <location>
        <begin position="186"/>
        <end position="284"/>
    </location>
</feature>
<dbReference type="PROSITE" id="PS00041">
    <property type="entry name" value="HTH_ARAC_FAMILY_1"/>
    <property type="match status" value="1"/>
</dbReference>
<keyword evidence="6" id="KW-1185">Reference proteome</keyword>
<evidence type="ECO:0000256" key="1">
    <source>
        <dbReference type="ARBA" id="ARBA00023015"/>
    </source>
</evidence>
<dbReference type="SUPFAM" id="SSF46689">
    <property type="entry name" value="Homeodomain-like"/>
    <property type="match status" value="2"/>
</dbReference>
<evidence type="ECO:0000259" key="4">
    <source>
        <dbReference type="PROSITE" id="PS01124"/>
    </source>
</evidence>
<dbReference type="GO" id="GO:0003700">
    <property type="term" value="F:DNA-binding transcription factor activity"/>
    <property type="evidence" value="ECO:0007669"/>
    <property type="project" value="InterPro"/>
</dbReference>
<dbReference type="InterPro" id="IPR014710">
    <property type="entry name" value="RmlC-like_jellyroll"/>
</dbReference>
<dbReference type="InterPro" id="IPR018060">
    <property type="entry name" value="HTH_AraC"/>
</dbReference>
<dbReference type="EMBL" id="RJUF01000006">
    <property type="protein sequence ID" value="MCP9762109.1"/>
    <property type="molecule type" value="Genomic_DNA"/>
</dbReference>
<dbReference type="Proteomes" id="UP001204144">
    <property type="component" value="Unassembled WGS sequence"/>
</dbReference>
<evidence type="ECO:0000313" key="5">
    <source>
        <dbReference type="EMBL" id="MCP9762109.1"/>
    </source>
</evidence>
<organism evidence="5 6">
    <name type="scientific">Lacihabitans soyangensis</name>
    <dbReference type="NCBI Taxonomy" id="869394"/>
    <lineage>
        <taxon>Bacteria</taxon>
        <taxon>Pseudomonadati</taxon>
        <taxon>Bacteroidota</taxon>
        <taxon>Cytophagia</taxon>
        <taxon>Cytophagales</taxon>
        <taxon>Leadbetterellaceae</taxon>
        <taxon>Lacihabitans</taxon>
    </lineage>
</organism>
<dbReference type="CDD" id="cd06976">
    <property type="entry name" value="cupin_MtlR-like_N"/>
    <property type="match status" value="1"/>
</dbReference>
<proteinExistence type="predicted"/>
<evidence type="ECO:0000313" key="6">
    <source>
        <dbReference type="Proteomes" id="UP001204144"/>
    </source>
</evidence>
<dbReference type="PANTHER" id="PTHR43280:SF27">
    <property type="entry name" value="TRANSCRIPTIONAL REGULATOR MTLR"/>
    <property type="match status" value="1"/>
</dbReference>
<dbReference type="PROSITE" id="PS01124">
    <property type="entry name" value="HTH_ARAC_FAMILY_2"/>
    <property type="match status" value="1"/>
</dbReference>
<dbReference type="RefSeq" id="WP_255035865.1">
    <property type="nucleotide sequence ID" value="NZ_RJUF01000006.1"/>
</dbReference>
<dbReference type="AlphaFoldDB" id="A0AAE3GZD5"/>